<comment type="caution">
    <text evidence="2">The sequence shown here is derived from an EMBL/GenBank/DDBJ whole genome shotgun (WGS) entry which is preliminary data.</text>
</comment>
<protein>
    <submittedName>
        <fullName evidence="2">Uncharacterized protein</fullName>
    </submittedName>
</protein>
<dbReference type="Proteomes" id="UP000580250">
    <property type="component" value="Unassembled WGS sequence"/>
</dbReference>
<evidence type="ECO:0000313" key="2">
    <source>
        <dbReference type="EMBL" id="CAD2158024.1"/>
    </source>
</evidence>
<reference evidence="2 3" key="1">
    <citation type="submission" date="2020-08" db="EMBL/GenBank/DDBJ databases">
        <authorList>
            <person name="Koutsovoulos G."/>
            <person name="Danchin GJ E."/>
        </authorList>
    </citation>
    <scope>NUCLEOTIDE SEQUENCE [LARGE SCALE GENOMIC DNA]</scope>
</reference>
<dbReference type="EMBL" id="CAJEWN010000068">
    <property type="protein sequence ID" value="CAD2158024.1"/>
    <property type="molecule type" value="Genomic_DNA"/>
</dbReference>
<accession>A0A6V7UHN4</accession>
<organism evidence="2 3">
    <name type="scientific">Meloidogyne enterolobii</name>
    <name type="common">Root-knot nematode worm</name>
    <name type="synonym">Meloidogyne mayaguensis</name>
    <dbReference type="NCBI Taxonomy" id="390850"/>
    <lineage>
        <taxon>Eukaryota</taxon>
        <taxon>Metazoa</taxon>
        <taxon>Ecdysozoa</taxon>
        <taxon>Nematoda</taxon>
        <taxon>Chromadorea</taxon>
        <taxon>Rhabditida</taxon>
        <taxon>Tylenchina</taxon>
        <taxon>Tylenchomorpha</taxon>
        <taxon>Tylenchoidea</taxon>
        <taxon>Meloidogynidae</taxon>
        <taxon>Meloidogyninae</taxon>
        <taxon>Meloidogyne</taxon>
    </lineage>
</organism>
<gene>
    <name evidence="2" type="ORF">MENT_LOCUS12944</name>
</gene>
<feature type="region of interest" description="Disordered" evidence="1">
    <location>
        <begin position="1"/>
        <end position="64"/>
    </location>
</feature>
<evidence type="ECO:0000313" key="3">
    <source>
        <dbReference type="Proteomes" id="UP000580250"/>
    </source>
</evidence>
<dbReference type="AlphaFoldDB" id="A0A6V7UHN4"/>
<sequence>MVQPHLPIGAFVPNPSALDRGKLPAIQETTEVESSDSDQPLNPEGYSIDTHEHYGGTRGVLKIK</sequence>
<name>A0A6V7UHN4_MELEN</name>
<proteinExistence type="predicted"/>
<evidence type="ECO:0000256" key="1">
    <source>
        <dbReference type="SAM" id="MobiDB-lite"/>
    </source>
</evidence>